<sequence length="534" mass="57528">MGHKWRQLQTASICLALAIATANAANDNAHEYKVLCDLLSLSKGLETLSLNADDQAADKFLTDIFLLNLTTATDSFRENKDGELEATAADKKGNAIEDWQKKIKSLSEKEGEPPQLKYPRPENSAARQAANAQIATMYDRAKALAQEYRTEITNAKANNKEAQKHIADALFGEGKTAFDQATMEANIEDNCKSTGGAPDKIAQSVSHDLICICVAGVESSDSNGICKQGLNIAAVKTGNGKTGSGAEYIKLLNECKLKAPESGITPQLLRARIGVFLATVGSQAKLRTTGDGRYILGKPHSSNGCNGSSGEGVCVDYATHLKDGTGRLPWQRKLEAAADKLEQARSEMQQATRIKNQLIDVQTTAWAAFKAATVQKQPTKLAPEQKNHNKQAVSSICVNLNTKKTCTAASCKWEGKNETDGKCIVDENKITEQTSAAGEQAGGTTTDMCSEAKTPEASAKVTGTKHEGKNAACGWIDYIDGTGKVEAACRSSISFLNKKCALISAIFVNSLYFDNSKDFAQFHEIYEIDEALYF</sequence>
<dbReference type="Pfam" id="PF10659">
    <property type="entry name" value="Trypan_glycop_C"/>
    <property type="match status" value="1"/>
</dbReference>
<dbReference type="InterPro" id="IPR019609">
    <property type="entry name" value="Variant_surf_glycoprt_trypan_C"/>
</dbReference>
<keyword evidence="6" id="KW-0472">Membrane</keyword>
<dbReference type="VEuPathDB" id="TriTrypDB:Tb427_000592900"/>
<evidence type="ECO:0000256" key="5">
    <source>
        <dbReference type="ARBA" id="ARBA00022729"/>
    </source>
</evidence>
<keyword evidence="7" id="KW-0325">Glycoprotein</keyword>
<proteinExistence type="predicted"/>
<feature type="domain" description="Trypanosome variant surface glycoprotein C-terminal" evidence="11">
    <location>
        <begin position="397"/>
        <end position="509"/>
    </location>
</feature>
<evidence type="ECO:0000256" key="2">
    <source>
        <dbReference type="ARBA" id="ARBA00004609"/>
    </source>
</evidence>
<keyword evidence="9" id="KW-0175">Coiled coil</keyword>
<dbReference type="AlphaFoldDB" id="A0A1J0R598"/>
<keyword evidence="5 10" id="KW-0732">Signal</keyword>
<evidence type="ECO:0000256" key="4">
    <source>
        <dbReference type="ARBA" id="ARBA00022622"/>
    </source>
</evidence>
<organism evidence="13">
    <name type="scientific">Trypanosoma brucei</name>
    <dbReference type="NCBI Taxonomy" id="5691"/>
    <lineage>
        <taxon>Eukaryota</taxon>
        <taxon>Discoba</taxon>
        <taxon>Euglenozoa</taxon>
        <taxon>Kinetoplastea</taxon>
        <taxon>Metakinetoplastina</taxon>
        <taxon>Trypanosomatida</taxon>
        <taxon>Trypanosomatidae</taxon>
        <taxon>Trypanosoma</taxon>
    </lineage>
</organism>
<dbReference type="GO" id="GO:0098552">
    <property type="term" value="C:side of membrane"/>
    <property type="evidence" value="ECO:0007669"/>
    <property type="project" value="UniProtKB-KW"/>
</dbReference>
<evidence type="ECO:0000256" key="6">
    <source>
        <dbReference type="ARBA" id="ARBA00023136"/>
    </source>
</evidence>
<dbReference type="GO" id="GO:0005886">
    <property type="term" value="C:plasma membrane"/>
    <property type="evidence" value="ECO:0007669"/>
    <property type="project" value="UniProtKB-SubCell"/>
</dbReference>
<feature type="chain" id="PRO_5012249802" evidence="10">
    <location>
        <begin position="25"/>
        <end position="534"/>
    </location>
</feature>
<feature type="domain" description="Trypanosome variant surface glycoprotein B-type N-terminal" evidence="12">
    <location>
        <begin position="13"/>
        <end position="358"/>
    </location>
</feature>
<name>A0A1J0R598_9TRYP</name>
<keyword evidence="3" id="KW-1003">Cell membrane</keyword>
<evidence type="ECO:0000256" key="8">
    <source>
        <dbReference type="ARBA" id="ARBA00023288"/>
    </source>
</evidence>
<dbReference type="VEuPathDB" id="TriTrypDB:Tbg972.7.7520"/>
<dbReference type="EMBL" id="KX699023">
    <property type="protein sequence ID" value="APD72979.1"/>
    <property type="molecule type" value="Genomic_DNA"/>
</dbReference>
<evidence type="ECO:0000259" key="12">
    <source>
        <dbReference type="Pfam" id="PF13206"/>
    </source>
</evidence>
<protein>
    <submittedName>
        <fullName evidence="13">Variant surface glycoprotein 1125.117</fullName>
    </submittedName>
</protein>
<evidence type="ECO:0000256" key="1">
    <source>
        <dbReference type="ARBA" id="ARBA00002523"/>
    </source>
</evidence>
<feature type="coiled-coil region" evidence="9">
    <location>
        <begin position="331"/>
        <end position="361"/>
    </location>
</feature>
<keyword evidence="4" id="KW-0336">GPI-anchor</keyword>
<comment type="subcellular location">
    <subcellularLocation>
        <location evidence="2">Cell membrane</location>
        <topology evidence="2">Lipid-anchor</topology>
        <topology evidence="2">GPI-anchor</topology>
    </subcellularLocation>
</comment>
<evidence type="ECO:0000313" key="13">
    <source>
        <dbReference type="EMBL" id="APD72979.1"/>
    </source>
</evidence>
<comment type="function">
    <text evidence="1">VSG forms a coat on the surface of the parasite. The trypanosome evades the immune response of the host by expressing a series of antigenically distinct VSGs from an estimated 1000 VSG genes.</text>
</comment>
<keyword evidence="8" id="KW-0449">Lipoprotein</keyword>
<evidence type="ECO:0000256" key="7">
    <source>
        <dbReference type="ARBA" id="ARBA00023180"/>
    </source>
</evidence>
<reference evidence="13" key="1">
    <citation type="submission" date="2016-08" db="EMBL/GenBank/DDBJ databases">
        <title>VSG repertoire of Trypanosoma brucei EATRO 1125.</title>
        <authorList>
            <person name="Cross G.A."/>
        </authorList>
    </citation>
    <scope>NUCLEOTIDE SEQUENCE</scope>
    <source>
        <strain evidence="13">EATRO 1125</strain>
    </source>
</reference>
<feature type="coiled-coil region" evidence="9">
    <location>
        <begin position="138"/>
        <end position="165"/>
    </location>
</feature>
<dbReference type="Pfam" id="PF13206">
    <property type="entry name" value="VSG_B"/>
    <property type="match status" value="1"/>
</dbReference>
<dbReference type="VEuPathDB" id="TriTrypDB:Tb11.v5.0595"/>
<dbReference type="InterPro" id="IPR025932">
    <property type="entry name" value="Trypano_VSG_B_N_dom"/>
</dbReference>
<accession>A0A1J0R598</accession>
<feature type="signal peptide" evidence="10">
    <location>
        <begin position="1"/>
        <end position="24"/>
    </location>
</feature>
<evidence type="ECO:0000259" key="11">
    <source>
        <dbReference type="Pfam" id="PF10659"/>
    </source>
</evidence>
<evidence type="ECO:0000256" key="10">
    <source>
        <dbReference type="SAM" id="SignalP"/>
    </source>
</evidence>
<evidence type="ECO:0000256" key="3">
    <source>
        <dbReference type="ARBA" id="ARBA00022475"/>
    </source>
</evidence>
<evidence type="ECO:0000256" key="9">
    <source>
        <dbReference type="SAM" id="Coils"/>
    </source>
</evidence>